<dbReference type="EMBL" id="JASPKY010000287">
    <property type="protein sequence ID" value="KAK9710903.1"/>
    <property type="molecule type" value="Genomic_DNA"/>
</dbReference>
<feature type="compositionally biased region" description="Basic and acidic residues" evidence="1">
    <location>
        <begin position="109"/>
        <end position="155"/>
    </location>
</feature>
<evidence type="ECO:0000313" key="3">
    <source>
        <dbReference type="Proteomes" id="UP001458880"/>
    </source>
</evidence>
<evidence type="ECO:0000313" key="2">
    <source>
        <dbReference type="EMBL" id="KAK9710903.1"/>
    </source>
</evidence>
<reference evidence="2 3" key="1">
    <citation type="journal article" date="2024" name="BMC Genomics">
        <title>De novo assembly and annotation of Popillia japonica's genome with initial clues to its potential as an invasive pest.</title>
        <authorList>
            <person name="Cucini C."/>
            <person name="Boschi S."/>
            <person name="Funari R."/>
            <person name="Cardaioli E."/>
            <person name="Iannotti N."/>
            <person name="Marturano G."/>
            <person name="Paoli F."/>
            <person name="Bruttini M."/>
            <person name="Carapelli A."/>
            <person name="Frati F."/>
            <person name="Nardi F."/>
        </authorList>
    </citation>
    <scope>NUCLEOTIDE SEQUENCE [LARGE SCALE GENOMIC DNA]</scope>
    <source>
        <strain evidence="2">DMR45628</strain>
    </source>
</reference>
<protein>
    <submittedName>
        <fullName evidence="2">Uncharacterized protein</fullName>
    </submittedName>
</protein>
<dbReference type="AlphaFoldDB" id="A0AAW1K0M6"/>
<name>A0AAW1K0M6_POPJA</name>
<proteinExistence type="predicted"/>
<keyword evidence="3" id="KW-1185">Reference proteome</keyword>
<accession>A0AAW1K0M6</accession>
<feature type="region of interest" description="Disordered" evidence="1">
    <location>
        <begin position="106"/>
        <end position="155"/>
    </location>
</feature>
<comment type="caution">
    <text evidence="2">The sequence shown here is derived from an EMBL/GenBank/DDBJ whole genome shotgun (WGS) entry which is preliminary data.</text>
</comment>
<organism evidence="2 3">
    <name type="scientific">Popillia japonica</name>
    <name type="common">Japanese beetle</name>
    <dbReference type="NCBI Taxonomy" id="7064"/>
    <lineage>
        <taxon>Eukaryota</taxon>
        <taxon>Metazoa</taxon>
        <taxon>Ecdysozoa</taxon>
        <taxon>Arthropoda</taxon>
        <taxon>Hexapoda</taxon>
        <taxon>Insecta</taxon>
        <taxon>Pterygota</taxon>
        <taxon>Neoptera</taxon>
        <taxon>Endopterygota</taxon>
        <taxon>Coleoptera</taxon>
        <taxon>Polyphaga</taxon>
        <taxon>Scarabaeiformia</taxon>
        <taxon>Scarabaeidae</taxon>
        <taxon>Rutelinae</taxon>
        <taxon>Popillia</taxon>
    </lineage>
</organism>
<sequence>MAINTIEEPVQMIKRDSRDNRHLRERCHITMAINTIEEPVQMIKRDSRDNRHLRERRWLHPTRNFSTIAYFVSEAMVKSTCIWMKKDKEGRKKALARNGRNWLMGNMGKVEEMVDSDSKRKQNGDRGREREREREREGGKTEEWSEKMETTRERN</sequence>
<dbReference type="Proteomes" id="UP001458880">
    <property type="component" value="Unassembled WGS sequence"/>
</dbReference>
<evidence type="ECO:0000256" key="1">
    <source>
        <dbReference type="SAM" id="MobiDB-lite"/>
    </source>
</evidence>
<gene>
    <name evidence="2" type="ORF">QE152_g25768</name>
</gene>